<sequence length="287" mass="32581">MPYITIRGVEHYYEWISTSANLGSKPVMVFLHGWAGSGRYWESTAEALSDEFDCLLYDLRGFGRSLRRDGSYQSAASDYELEEYAHDLRELLDRLGLERVYLNSHSTGASIATFFLNFYPQRVEKAILTCSGVFEYDEKSFKAFHKFGGYVVQFRPPWLAKIPGMERMFMQRFLHRPIPGKVAKAFLKDYLLADYEAALNTIYTAVSKKAAEVMPQEFAKLQVPTLLVAGEKDLIIPPALGKQAASLNPQVKYVVMPKTAHFPMLEDASAYLKLVREFLEVGLVRSA</sequence>
<dbReference type="PRINTS" id="PR00412">
    <property type="entry name" value="EPOXHYDRLASE"/>
</dbReference>
<dbReference type="PANTHER" id="PTHR43798:SF31">
    <property type="entry name" value="AB HYDROLASE SUPERFAMILY PROTEIN YCLE"/>
    <property type="match status" value="1"/>
</dbReference>
<evidence type="ECO:0000256" key="1">
    <source>
        <dbReference type="ARBA" id="ARBA00022801"/>
    </source>
</evidence>
<dbReference type="InterPro" id="IPR000073">
    <property type="entry name" value="AB_hydrolase_1"/>
</dbReference>
<dbReference type="InterPro" id="IPR029058">
    <property type="entry name" value="AB_hydrolase_fold"/>
</dbReference>
<accession>A0A2T1C8M4</accession>
<dbReference type="PANTHER" id="PTHR43798">
    <property type="entry name" value="MONOACYLGLYCEROL LIPASE"/>
    <property type="match status" value="1"/>
</dbReference>
<name>A0A2T1C8M4_9CYAN</name>
<dbReference type="RefSeq" id="WP_106287269.1">
    <property type="nucleotide sequence ID" value="NZ_CAWNTC010000180.1"/>
</dbReference>
<evidence type="ECO:0000313" key="3">
    <source>
        <dbReference type="EMBL" id="PSB04497.1"/>
    </source>
</evidence>
<feature type="domain" description="AB hydrolase-1" evidence="2">
    <location>
        <begin position="26"/>
        <end position="267"/>
    </location>
</feature>
<reference evidence="3 4" key="1">
    <citation type="submission" date="2018-02" db="EMBL/GenBank/DDBJ databases">
        <authorList>
            <person name="Cohen D.B."/>
            <person name="Kent A.D."/>
        </authorList>
    </citation>
    <scope>NUCLEOTIDE SEQUENCE [LARGE SCALE GENOMIC DNA]</scope>
    <source>
        <strain evidence="3 4">CCAP 1448/3</strain>
    </source>
</reference>
<dbReference type="GO" id="GO:0016020">
    <property type="term" value="C:membrane"/>
    <property type="evidence" value="ECO:0007669"/>
    <property type="project" value="TreeGrafter"/>
</dbReference>
<proteinExistence type="predicted"/>
<dbReference type="Proteomes" id="UP000238762">
    <property type="component" value="Unassembled WGS sequence"/>
</dbReference>
<comment type="caution">
    <text evidence="3">The sequence shown here is derived from an EMBL/GenBank/DDBJ whole genome shotgun (WGS) entry which is preliminary data.</text>
</comment>
<protein>
    <submittedName>
        <fullName evidence="3">Alpha/beta hydrolase</fullName>
    </submittedName>
</protein>
<dbReference type="Pfam" id="PF00561">
    <property type="entry name" value="Abhydrolase_1"/>
    <property type="match status" value="1"/>
</dbReference>
<dbReference type="InterPro" id="IPR050266">
    <property type="entry name" value="AB_hydrolase_sf"/>
</dbReference>
<dbReference type="EMBL" id="PVWJ01000011">
    <property type="protein sequence ID" value="PSB04497.1"/>
    <property type="molecule type" value="Genomic_DNA"/>
</dbReference>
<reference evidence="3 4" key="2">
    <citation type="submission" date="2018-03" db="EMBL/GenBank/DDBJ databases">
        <title>The ancient ancestry and fast evolution of plastids.</title>
        <authorList>
            <person name="Moore K.R."/>
            <person name="Magnabosco C."/>
            <person name="Momper L."/>
            <person name="Gold D.A."/>
            <person name="Bosak T."/>
            <person name="Fournier G.P."/>
        </authorList>
    </citation>
    <scope>NUCLEOTIDE SEQUENCE [LARGE SCALE GENOMIC DNA]</scope>
    <source>
        <strain evidence="3 4">CCAP 1448/3</strain>
    </source>
</reference>
<dbReference type="InterPro" id="IPR000639">
    <property type="entry name" value="Epox_hydrolase-like"/>
</dbReference>
<dbReference type="AlphaFoldDB" id="A0A2T1C8M4"/>
<dbReference type="GO" id="GO:0016787">
    <property type="term" value="F:hydrolase activity"/>
    <property type="evidence" value="ECO:0007669"/>
    <property type="project" value="UniProtKB-KW"/>
</dbReference>
<keyword evidence="4" id="KW-1185">Reference proteome</keyword>
<evidence type="ECO:0000259" key="2">
    <source>
        <dbReference type="Pfam" id="PF00561"/>
    </source>
</evidence>
<dbReference type="Gene3D" id="3.40.50.1820">
    <property type="entry name" value="alpha/beta hydrolase"/>
    <property type="match status" value="1"/>
</dbReference>
<keyword evidence="1 3" id="KW-0378">Hydrolase</keyword>
<dbReference type="OrthoDB" id="252464at2"/>
<evidence type="ECO:0000313" key="4">
    <source>
        <dbReference type="Proteomes" id="UP000238762"/>
    </source>
</evidence>
<dbReference type="SUPFAM" id="SSF53474">
    <property type="entry name" value="alpha/beta-Hydrolases"/>
    <property type="match status" value="1"/>
</dbReference>
<dbReference type="PRINTS" id="PR00111">
    <property type="entry name" value="ABHYDROLASE"/>
</dbReference>
<organism evidence="3 4">
    <name type="scientific">Merismopedia glauca CCAP 1448/3</name>
    <dbReference type="NCBI Taxonomy" id="1296344"/>
    <lineage>
        <taxon>Bacteria</taxon>
        <taxon>Bacillati</taxon>
        <taxon>Cyanobacteriota</taxon>
        <taxon>Cyanophyceae</taxon>
        <taxon>Synechococcales</taxon>
        <taxon>Merismopediaceae</taxon>
        <taxon>Merismopedia</taxon>
    </lineage>
</organism>
<gene>
    <name evidence="3" type="ORF">C7B64_03500</name>
</gene>